<evidence type="ECO:0000256" key="1">
    <source>
        <dbReference type="ARBA" id="ARBA00022603"/>
    </source>
</evidence>
<feature type="domain" description="Histidine-specific methyltransferase SAM-dependent" evidence="3">
    <location>
        <begin position="24"/>
        <end position="329"/>
    </location>
</feature>
<gene>
    <name evidence="4" type="ORF">GA0116948_115113</name>
</gene>
<dbReference type="Gene3D" id="3.40.50.150">
    <property type="entry name" value="Vaccinia Virus protein VP39"/>
    <property type="match status" value="1"/>
</dbReference>
<organism evidence="4 5">
    <name type="scientific">Chitinophaga costaii</name>
    <dbReference type="NCBI Taxonomy" id="1335309"/>
    <lineage>
        <taxon>Bacteria</taxon>
        <taxon>Pseudomonadati</taxon>
        <taxon>Bacteroidota</taxon>
        <taxon>Chitinophagia</taxon>
        <taxon>Chitinophagales</taxon>
        <taxon>Chitinophagaceae</taxon>
        <taxon>Chitinophaga</taxon>
    </lineage>
</organism>
<dbReference type="STRING" id="1335309.GA0116948_115113"/>
<name>A0A1C4FN95_9BACT</name>
<dbReference type="InterPro" id="IPR017804">
    <property type="entry name" value="MeTrfase_EgtD-like"/>
</dbReference>
<evidence type="ECO:0000256" key="2">
    <source>
        <dbReference type="ARBA" id="ARBA00022679"/>
    </source>
</evidence>
<dbReference type="Pfam" id="PF10017">
    <property type="entry name" value="Methyltransf_33"/>
    <property type="match status" value="1"/>
</dbReference>
<dbReference type="EMBL" id="FMAR01000015">
    <property type="protein sequence ID" value="SCC57467.1"/>
    <property type="molecule type" value="Genomic_DNA"/>
</dbReference>
<dbReference type="InterPro" id="IPR029063">
    <property type="entry name" value="SAM-dependent_MTases_sf"/>
</dbReference>
<keyword evidence="1 4" id="KW-0489">Methyltransferase</keyword>
<dbReference type="AlphaFoldDB" id="A0A1C4FN95"/>
<keyword evidence="2 4" id="KW-0808">Transferase</keyword>
<sequence>MITTKPVMTCFPVTSPLPQSAFCRDVMKGLSAPQKKLDSKYFYDAVGDRLFQDLMNCKDYYPTQCELDILSHQQSQIAQVIQQHLPGAFDLVELGAGDATKSVHLLHQLIDNGNDYTYYPIDISSNVIAQLEQELPLRVPGLHMQGLQGEYFNMLEAASERSNRSKVVLFMGANIGNFTREEARSFCKDLRARLQPGDLVMIGFDLKKHPLIILNAYNDQQGITRAFNLNLLTRINRELGADFNVDAFTHYAYYDPISGACKSFLVSLEAQRVHIGERVFRFKQDECIDMEISLKYNQEEINQLAADSGFMPVQDFYDEKKWFVDCIWKV</sequence>
<evidence type="ECO:0000259" key="3">
    <source>
        <dbReference type="Pfam" id="PF10017"/>
    </source>
</evidence>
<accession>A0A1C4FN95</accession>
<dbReference type="PIRSF" id="PIRSF018005">
    <property type="entry name" value="UCP018005"/>
    <property type="match status" value="1"/>
</dbReference>
<dbReference type="SUPFAM" id="SSF53335">
    <property type="entry name" value="S-adenosyl-L-methionine-dependent methyltransferases"/>
    <property type="match status" value="1"/>
</dbReference>
<dbReference type="RefSeq" id="WP_205685999.1">
    <property type="nucleotide sequence ID" value="NZ_FMAR01000015.1"/>
</dbReference>
<dbReference type="GO" id="GO:0032259">
    <property type="term" value="P:methylation"/>
    <property type="evidence" value="ECO:0007669"/>
    <property type="project" value="UniProtKB-KW"/>
</dbReference>
<evidence type="ECO:0000313" key="4">
    <source>
        <dbReference type="EMBL" id="SCC57467.1"/>
    </source>
</evidence>
<dbReference type="InterPro" id="IPR051128">
    <property type="entry name" value="EgtD_Methyltrsf_superfamily"/>
</dbReference>
<dbReference type="Proteomes" id="UP000242818">
    <property type="component" value="Unassembled WGS sequence"/>
</dbReference>
<dbReference type="PANTHER" id="PTHR43397:SF1">
    <property type="entry name" value="ERGOTHIONEINE BIOSYNTHESIS PROTEIN 1"/>
    <property type="match status" value="1"/>
</dbReference>
<evidence type="ECO:0000313" key="5">
    <source>
        <dbReference type="Proteomes" id="UP000242818"/>
    </source>
</evidence>
<keyword evidence="5" id="KW-1185">Reference proteome</keyword>
<reference evidence="4 5" key="1">
    <citation type="submission" date="2016-08" db="EMBL/GenBank/DDBJ databases">
        <authorList>
            <person name="Seilhamer J.J."/>
        </authorList>
    </citation>
    <scope>NUCLEOTIDE SEQUENCE [LARGE SCALE GENOMIC DNA]</scope>
    <source>
        <strain evidence="4 5">A37T2</strain>
    </source>
</reference>
<dbReference type="InterPro" id="IPR019257">
    <property type="entry name" value="MeTrfase_dom"/>
</dbReference>
<dbReference type="PANTHER" id="PTHR43397">
    <property type="entry name" value="ERGOTHIONEINE BIOSYNTHESIS PROTEIN 1"/>
    <property type="match status" value="1"/>
</dbReference>
<proteinExistence type="predicted"/>
<dbReference type="GO" id="GO:0008168">
    <property type="term" value="F:methyltransferase activity"/>
    <property type="evidence" value="ECO:0007669"/>
    <property type="project" value="UniProtKB-KW"/>
</dbReference>
<protein>
    <submittedName>
        <fullName evidence="4">Dimethylhistidine N-methyltransferase</fullName>
    </submittedName>
</protein>